<dbReference type="Pfam" id="PF00501">
    <property type="entry name" value="AMP-binding"/>
    <property type="match status" value="1"/>
</dbReference>
<dbReference type="InterPro" id="IPR020845">
    <property type="entry name" value="AMP-binding_CS"/>
</dbReference>
<comment type="catalytic activity">
    <reaction evidence="18">
        <text>tetracosanoate + ATP + CoA = tetracosanoyl-CoA + AMP + diphosphate</text>
        <dbReference type="Rhea" id="RHEA:33639"/>
        <dbReference type="ChEBI" id="CHEBI:30616"/>
        <dbReference type="ChEBI" id="CHEBI:31014"/>
        <dbReference type="ChEBI" id="CHEBI:33019"/>
        <dbReference type="ChEBI" id="CHEBI:57287"/>
        <dbReference type="ChEBI" id="CHEBI:65052"/>
        <dbReference type="ChEBI" id="CHEBI:456215"/>
    </reaction>
    <physiologicalReaction direction="left-to-right" evidence="18">
        <dbReference type="Rhea" id="RHEA:33640"/>
    </physiologicalReaction>
</comment>
<keyword evidence="7" id="KW-0547">Nucleotide-binding</keyword>
<dbReference type="SUPFAM" id="SSF56801">
    <property type="entry name" value="Acetyl-CoA synthetase-like"/>
    <property type="match status" value="1"/>
</dbReference>
<dbReference type="Gene3D" id="3.30.300.30">
    <property type="match status" value="1"/>
</dbReference>
<keyword evidence="25" id="KW-1185">Reference proteome</keyword>
<proteinExistence type="inferred from homology"/>
<dbReference type="PANTHER" id="PTHR43107">
    <property type="entry name" value="LONG-CHAIN FATTY ACID TRANSPORT PROTEIN"/>
    <property type="match status" value="1"/>
</dbReference>
<dbReference type="Gene3D" id="3.40.50.12780">
    <property type="entry name" value="N-terminal domain of ligase-like"/>
    <property type="match status" value="1"/>
</dbReference>
<keyword evidence="4" id="KW-1003">Cell membrane</keyword>
<gene>
    <name evidence="24" type="ORF">Zmor_021129</name>
</gene>
<dbReference type="FunFam" id="3.30.300.30:FF:000002">
    <property type="entry name" value="Long-chain fatty acid transport protein 1"/>
    <property type="match status" value="1"/>
</dbReference>
<evidence type="ECO:0000256" key="20">
    <source>
        <dbReference type="ARBA" id="ARBA00068795"/>
    </source>
</evidence>
<name>A0AA38I564_9CUCU</name>
<evidence type="ECO:0000256" key="15">
    <source>
        <dbReference type="ARBA" id="ARBA00036527"/>
    </source>
</evidence>
<keyword evidence="11" id="KW-0445">Lipid transport</keyword>
<evidence type="ECO:0000313" key="24">
    <source>
        <dbReference type="EMBL" id="KAJ3649382.1"/>
    </source>
</evidence>
<evidence type="ECO:0000256" key="10">
    <source>
        <dbReference type="ARBA" id="ARBA00022989"/>
    </source>
</evidence>
<keyword evidence="5" id="KW-0436">Ligase</keyword>
<evidence type="ECO:0000256" key="19">
    <source>
        <dbReference type="ARBA" id="ARBA00060276"/>
    </source>
</evidence>
<evidence type="ECO:0000256" key="7">
    <source>
        <dbReference type="ARBA" id="ARBA00022741"/>
    </source>
</evidence>
<protein>
    <recommendedName>
        <fullName evidence="20">Very long-chain fatty acid transport protein</fullName>
        <ecNumber evidence="14">6.2.1.3</ecNumber>
    </recommendedName>
    <alternativeName>
        <fullName evidence="16">Long-chain-fatty-acid--CoA ligase</fullName>
    </alternativeName>
    <alternativeName>
        <fullName evidence="21">Very-long-chain acyl-CoA synthetase</fullName>
    </alternativeName>
</protein>
<keyword evidence="22" id="KW-0732">Signal</keyword>
<evidence type="ECO:0000256" key="4">
    <source>
        <dbReference type="ARBA" id="ARBA00022475"/>
    </source>
</evidence>
<comment type="caution">
    <text evidence="24">The sequence shown here is derived from an EMBL/GenBank/DDBJ whole genome shotgun (WGS) entry which is preliminary data.</text>
</comment>
<dbReference type="GO" id="GO:0005789">
    <property type="term" value="C:endoplasmic reticulum membrane"/>
    <property type="evidence" value="ECO:0007669"/>
    <property type="project" value="TreeGrafter"/>
</dbReference>
<evidence type="ECO:0000256" key="2">
    <source>
        <dbReference type="ARBA" id="ARBA00006432"/>
    </source>
</evidence>
<evidence type="ECO:0000256" key="8">
    <source>
        <dbReference type="ARBA" id="ARBA00022832"/>
    </source>
</evidence>
<evidence type="ECO:0000256" key="16">
    <source>
        <dbReference type="ARBA" id="ARBA00041297"/>
    </source>
</evidence>
<evidence type="ECO:0000256" key="21">
    <source>
        <dbReference type="ARBA" id="ARBA00078285"/>
    </source>
</evidence>
<evidence type="ECO:0000256" key="12">
    <source>
        <dbReference type="ARBA" id="ARBA00023136"/>
    </source>
</evidence>
<keyword evidence="6" id="KW-0812">Transmembrane</keyword>
<keyword evidence="13" id="KW-0576">Peroxisome</keyword>
<evidence type="ECO:0000256" key="14">
    <source>
        <dbReference type="ARBA" id="ARBA00026121"/>
    </source>
</evidence>
<feature type="domain" description="AMP-dependent synthetase/ligase" evidence="23">
    <location>
        <begin position="65"/>
        <end position="368"/>
    </location>
</feature>
<comment type="subcellular location">
    <subcellularLocation>
        <location evidence="1">Cell membrane</location>
        <topology evidence="1">Multi-pass membrane protein</topology>
    </subcellularLocation>
    <subcellularLocation>
        <location evidence="17">Peroxisome membrane</location>
    </subcellularLocation>
</comment>
<dbReference type="Proteomes" id="UP001168821">
    <property type="component" value="Unassembled WGS sequence"/>
</dbReference>
<evidence type="ECO:0000256" key="17">
    <source>
        <dbReference type="ARBA" id="ARBA00046271"/>
    </source>
</evidence>
<comment type="similarity">
    <text evidence="2">Belongs to the ATP-dependent AMP-binding enzyme family.</text>
</comment>
<organism evidence="24 25">
    <name type="scientific">Zophobas morio</name>
    <dbReference type="NCBI Taxonomy" id="2755281"/>
    <lineage>
        <taxon>Eukaryota</taxon>
        <taxon>Metazoa</taxon>
        <taxon>Ecdysozoa</taxon>
        <taxon>Arthropoda</taxon>
        <taxon>Hexapoda</taxon>
        <taxon>Insecta</taxon>
        <taxon>Pterygota</taxon>
        <taxon>Neoptera</taxon>
        <taxon>Endopterygota</taxon>
        <taxon>Coleoptera</taxon>
        <taxon>Polyphaga</taxon>
        <taxon>Cucujiformia</taxon>
        <taxon>Tenebrionidae</taxon>
        <taxon>Zophobas</taxon>
    </lineage>
</organism>
<evidence type="ECO:0000256" key="22">
    <source>
        <dbReference type="SAM" id="SignalP"/>
    </source>
</evidence>
<feature type="signal peptide" evidence="22">
    <location>
        <begin position="1"/>
        <end position="25"/>
    </location>
</feature>
<evidence type="ECO:0000256" key="1">
    <source>
        <dbReference type="ARBA" id="ARBA00004651"/>
    </source>
</evidence>
<dbReference type="AlphaFoldDB" id="A0AA38I564"/>
<dbReference type="GO" id="GO:0005778">
    <property type="term" value="C:peroxisomal membrane"/>
    <property type="evidence" value="ECO:0007669"/>
    <property type="project" value="UniProtKB-SubCell"/>
</dbReference>
<dbReference type="EC" id="6.2.1.3" evidence="14"/>
<dbReference type="GO" id="GO:0044539">
    <property type="term" value="P:long-chain fatty acid import into cell"/>
    <property type="evidence" value="ECO:0007669"/>
    <property type="project" value="TreeGrafter"/>
</dbReference>
<comment type="function">
    <text evidence="19">Acyl-CoA synthetase required for both the import of long chain fatty acids (LCFAs) (C14-C18) and the activation very long chain fatty acids (VLCFAs) (C20-C26) by esterification of the fatty acids into metabolically active CoA-thioesters for subsequent degradation or incorporation into phospholipids. The transport and fatty acyl-CoA synthetase activities are genetically separable and are thus independent activities. Esterifies VLCFAs in the peroxisome matrix. The VLCFAs are actively transported into peroxisomes by a PXA1-PXA2 heterodimeric transporter in the peroxisomal membrane.</text>
</comment>
<dbReference type="EMBL" id="JALNTZ010000006">
    <property type="protein sequence ID" value="KAJ3649382.1"/>
    <property type="molecule type" value="Genomic_DNA"/>
</dbReference>
<dbReference type="PANTHER" id="PTHR43107:SF15">
    <property type="entry name" value="FATTY ACID TRANSPORT PROTEIN 3, ISOFORM A"/>
    <property type="match status" value="1"/>
</dbReference>
<evidence type="ECO:0000256" key="6">
    <source>
        <dbReference type="ARBA" id="ARBA00022692"/>
    </source>
</evidence>
<dbReference type="GO" id="GO:0005324">
    <property type="term" value="F:long-chain fatty acid transmembrane transporter activity"/>
    <property type="evidence" value="ECO:0007669"/>
    <property type="project" value="TreeGrafter"/>
</dbReference>
<keyword evidence="3" id="KW-0813">Transport</keyword>
<dbReference type="FunFam" id="3.40.50.12780:FF:000019">
    <property type="entry name" value="Long-chain fatty acid transporter"/>
    <property type="match status" value="1"/>
</dbReference>
<evidence type="ECO:0000259" key="23">
    <source>
        <dbReference type="Pfam" id="PF00501"/>
    </source>
</evidence>
<sequence length="623" mass="70692">MLQMLTVLLVVPLVLFLFCSDYCKSAFQIFTRDLKFITNVLLFKIRFRSLEKKETVAKIFTSILSKHSHNVAFYFEEQKWTFLDVEIYSNKIAHFFKKEGYSRNEIVALFLENRPEYGCIWLGLGKIGVVSALINTNLTGEVLLHSIKTAKVGGIIYSSTLKNVIGIIAEKIPNIKLYQLNDKIETCNLLRGAVDLTTKLKTQSESSPTEDINNGKLTDKLLLIYTSGTTGLPKATVLTNKRIIFVNVGASTFAKLSSDDIVYTCLPFYHGSAAAGITWCFLFGLSVVIKKKFSASNFWNDCVKYKCTVFQYVGEICRYILAAHNDTEFHVQHHVKKIMGNGLRPQIWEKFVRKFNIKQVFEVYGSIDGNTTIINTENKVGAVGFFPRWASFISPVKLIKCDEETGAPIQGSDGFYQLCKTGEPGLLIGNIDFKNNMTGFFGYQDKTDTEKKLLRSVFRTGGVYFNSGDILVQDESGYFYFRDRTGDTFRWKGENVSTSEVEAVISNLLNLEDAVVYGVKVPFHEGRAGMVALIDRTQSFNVNNFYDNLNHYLPMYCIPLFVRVVRSVSLTGTFKLLKVDLQREGFDVGKIKDKMFVYDVNKKSFVDLNEKMYDDILTGKIKF</sequence>
<dbReference type="GO" id="GO:0004467">
    <property type="term" value="F:long-chain fatty acid-CoA ligase activity"/>
    <property type="evidence" value="ECO:0007669"/>
    <property type="project" value="UniProtKB-EC"/>
</dbReference>
<dbReference type="GO" id="GO:0005524">
    <property type="term" value="F:ATP binding"/>
    <property type="evidence" value="ECO:0007669"/>
    <property type="project" value="UniProtKB-KW"/>
</dbReference>
<evidence type="ECO:0000256" key="3">
    <source>
        <dbReference type="ARBA" id="ARBA00022448"/>
    </source>
</evidence>
<feature type="chain" id="PRO_5041304228" description="Very long-chain fatty acid transport protein" evidence="22">
    <location>
        <begin position="26"/>
        <end position="623"/>
    </location>
</feature>
<dbReference type="InterPro" id="IPR042099">
    <property type="entry name" value="ANL_N_sf"/>
</dbReference>
<keyword evidence="9" id="KW-0067">ATP-binding</keyword>
<dbReference type="PROSITE" id="PS00455">
    <property type="entry name" value="AMP_BINDING"/>
    <property type="match status" value="1"/>
</dbReference>
<keyword evidence="8" id="KW-0276">Fatty acid metabolism</keyword>
<dbReference type="GO" id="GO:0005886">
    <property type="term" value="C:plasma membrane"/>
    <property type="evidence" value="ECO:0007669"/>
    <property type="project" value="UniProtKB-SubCell"/>
</dbReference>
<reference evidence="24" key="1">
    <citation type="journal article" date="2023" name="G3 (Bethesda)">
        <title>Whole genome assemblies of Zophobas morio and Tenebrio molitor.</title>
        <authorList>
            <person name="Kaur S."/>
            <person name="Stinson S.A."/>
            <person name="diCenzo G.C."/>
        </authorList>
    </citation>
    <scope>NUCLEOTIDE SEQUENCE</scope>
    <source>
        <strain evidence="24">QUZm001</strain>
    </source>
</reference>
<evidence type="ECO:0000313" key="25">
    <source>
        <dbReference type="Proteomes" id="UP001168821"/>
    </source>
</evidence>
<dbReference type="InterPro" id="IPR000873">
    <property type="entry name" value="AMP-dep_synth/lig_dom"/>
</dbReference>
<evidence type="ECO:0000256" key="11">
    <source>
        <dbReference type="ARBA" id="ARBA00023055"/>
    </source>
</evidence>
<keyword evidence="10" id="KW-1133">Transmembrane helix</keyword>
<evidence type="ECO:0000256" key="13">
    <source>
        <dbReference type="ARBA" id="ARBA00023140"/>
    </source>
</evidence>
<accession>A0AA38I564</accession>
<keyword evidence="12" id="KW-0472">Membrane</keyword>
<evidence type="ECO:0000256" key="18">
    <source>
        <dbReference type="ARBA" id="ARBA00048666"/>
    </source>
</evidence>
<comment type="catalytic activity">
    <reaction evidence="15">
        <text>a very long-chain fatty acid + ATP + CoA = a very long-chain fatty acyl-CoA + AMP + diphosphate</text>
        <dbReference type="Rhea" id="RHEA:54536"/>
        <dbReference type="ChEBI" id="CHEBI:30616"/>
        <dbReference type="ChEBI" id="CHEBI:33019"/>
        <dbReference type="ChEBI" id="CHEBI:57287"/>
        <dbReference type="ChEBI" id="CHEBI:58950"/>
        <dbReference type="ChEBI" id="CHEBI:138261"/>
        <dbReference type="ChEBI" id="CHEBI:456215"/>
    </reaction>
    <physiologicalReaction direction="left-to-right" evidence="15">
        <dbReference type="Rhea" id="RHEA:54537"/>
    </physiologicalReaction>
</comment>
<keyword evidence="8" id="KW-0443">Lipid metabolism</keyword>
<evidence type="ECO:0000256" key="5">
    <source>
        <dbReference type="ARBA" id="ARBA00022598"/>
    </source>
</evidence>
<dbReference type="InterPro" id="IPR045851">
    <property type="entry name" value="AMP-bd_C_sf"/>
</dbReference>
<evidence type="ECO:0000256" key="9">
    <source>
        <dbReference type="ARBA" id="ARBA00022840"/>
    </source>
</evidence>